<proteinExistence type="predicted"/>
<organism evidence="1 2">
    <name type="scientific">Streptococcus mitis</name>
    <dbReference type="NCBI Taxonomy" id="28037"/>
    <lineage>
        <taxon>Bacteria</taxon>
        <taxon>Bacillati</taxon>
        <taxon>Bacillota</taxon>
        <taxon>Bacilli</taxon>
        <taxon>Lactobacillales</taxon>
        <taxon>Streptococcaceae</taxon>
        <taxon>Streptococcus</taxon>
        <taxon>Streptococcus mitis group</taxon>
    </lineage>
</organism>
<reference evidence="1 2" key="1">
    <citation type="journal article" date="2016" name="Eur. J. Clin. Microbiol. Infect. Dis.">
        <title>Whole genome sequencing as a tool for phylogenetic analysis of clinical strains of Mitis group streptococci.</title>
        <authorList>
            <person name="Rasmussen L.H."/>
            <person name="Dargis R."/>
            <person name="Hojholt K."/>
            <person name="Christensen J.J."/>
            <person name="Skovgaard O."/>
            <person name="Justesen U.S."/>
            <person name="Rosenvinge F.S."/>
            <person name="Moser C."/>
            <person name="Lukjancenko O."/>
            <person name="Rasmussen S."/>
            <person name="Nielsen X.C."/>
        </authorList>
    </citation>
    <scope>NUCLEOTIDE SEQUENCE [LARGE SCALE GENOMIC DNA]</scope>
    <source>
        <strain evidence="1 2">B_009152_10</strain>
    </source>
</reference>
<accession>A0A1X1L7H6</accession>
<dbReference type="RefSeq" id="WP_084929944.1">
    <property type="nucleotide sequence ID" value="NZ_NCVN01000013.1"/>
</dbReference>
<evidence type="ECO:0000313" key="2">
    <source>
        <dbReference type="Proteomes" id="UP000193206"/>
    </source>
</evidence>
<dbReference type="AlphaFoldDB" id="A0A1X1L7H6"/>
<dbReference type="InterPro" id="IPR025506">
    <property type="entry name" value="Abi_alpha"/>
</dbReference>
<protein>
    <recommendedName>
        <fullName evidence="3">DUF4393 domain-containing protein</fullName>
    </recommendedName>
</protein>
<name>A0A1X1L7H6_STRMT</name>
<evidence type="ECO:0000313" key="1">
    <source>
        <dbReference type="EMBL" id="ORP07663.1"/>
    </source>
</evidence>
<dbReference type="EMBL" id="NCVN01000013">
    <property type="protein sequence ID" value="ORP07663.1"/>
    <property type="molecule type" value="Genomic_DNA"/>
</dbReference>
<sequence length="265" mass="30372">MTDLLPTILTSFATTMATKGAEAPANTFNEAWKYVFGPLDGFLLRKNEERKYNNERYVKALTEKIEQIPIENIQDPKMSILGPALEASKFYIEEEDIREIFATLLAASFDSSKNPLLHHSFVEIIKQLSPLDARNLKFIAQRKRCPVAKYLLQHEMGGQSLLKPLIFIPHDSDCGIESSLDNSMFDFDRNASSITNLERLGLIKIDFTSWLSSEERYIFLDNNPLTEVYKTSYIKTKYNEKLHIQKGLIDITPLGEDFYKVCLSE</sequence>
<dbReference type="Gene3D" id="3.30.110.190">
    <property type="match status" value="1"/>
</dbReference>
<dbReference type="Proteomes" id="UP000193206">
    <property type="component" value="Unassembled WGS sequence"/>
</dbReference>
<gene>
    <name evidence="1" type="ORF">B7692_03720</name>
</gene>
<evidence type="ECO:0008006" key="3">
    <source>
        <dbReference type="Google" id="ProtNLM"/>
    </source>
</evidence>
<dbReference type="Pfam" id="PF14337">
    <property type="entry name" value="Abi_alpha"/>
    <property type="match status" value="1"/>
</dbReference>
<comment type="caution">
    <text evidence="1">The sequence shown here is derived from an EMBL/GenBank/DDBJ whole genome shotgun (WGS) entry which is preliminary data.</text>
</comment>